<feature type="transmembrane region" description="Helical" evidence="2">
    <location>
        <begin position="165"/>
        <end position="191"/>
    </location>
</feature>
<dbReference type="Proteomes" id="UP000027265">
    <property type="component" value="Unassembled WGS sequence"/>
</dbReference>
<evidence type="ECO:0000256" key="1">
    <source>
        <dbReference type="SAM" id="MobiDB-lite"/>
    </source>
</evidence>
<gene>
    <name evidence="3" type="ORF">JAAARDRAFT_198241</name>
</gene>
<dbReference type="OrthoDB" id="9451547at2759"/>
<dbReference type="EMBL" id="KL197739">
    <property type="protein sequence ID" value="KDQ52623.1"/>
    <property type="molecule type" value="Genomic_DNA"/>
</dbReference>
<evidence type="ECO:0000313" key="3">
    <source>
        <dbReference type="EMBL" id="KDQ52623.1"/>
    </source>
</evidence>
<keyword evidence="2" id="KW-1133">Transmembrane helix</keyword>
<proteinExistence type="predicted"/>
<dbReference type="STRING" id="933084.A0A067PCH6"/>
<name>A0A067PCH6_9AGAM</name>
<organism evidence="3 4">
    <name type="scientific">Jaapia argillacea MUCL 33604</name>
    <dbReference type="NCBI Taxonomy" id="933084"/>
    <lineage>
        <taxon>Eukaryota</taxon>
        <taxon>Fungi</taxon>
        <taxon>Dikarya</taxon>
        <taxon>Basidiomycota</taxon>
        <taxon>Agaricomycotina</taxon>
        <taxon>Agaricomycetes</taxon>
        <taxon>Agaricomycetidae</taxon>
        <taxon>Jaapiales</taxon>
        <taxon>Jaapiaceae</taxon>
        <taxon>Jaapia</taxon>
    </lineage>
</organism>
<keyword evidence="2" id="KW-0472">Membrane</keyword>
<dbReference type="HOGENOM" id="CLU_022883_6_0_1"/>
<feature type="transmembrane region" description="Helical" evidence="2">
    <location>
        <begin position="24"/>
        <end position="42"/>
    </location>
</feature>
<evidence type="ECO:0000313" key="4">
    <source>
        <dbReference type="Proteomes" id="UP000027265"/>
    </source>
</evidence>
<keyword evidence="2" id="KW-0812">Transmembrane</keyword>
<feature type="transmembrane region" description="Helical" evidence="2">
    <location>
        <begin position="135"/>
        <end position="153"/>
    </location>
</feature>
<keyword evidence="4" id="KW-1185">Reference proteome</keyword>
<evidence type="ECO:0000256" key="2">
    <source>
        <dbReference type="SAM" id="Phobius"/>
    </source>
</evidence>
<feature type="transmembrane region" description="Helical" evidence="2">
    <location>
        <begin position="104"/>
        <end position="123"/>
    </location>
</feature>
<dbReference type="PANTHER" id="PTHR35043">
    <property type="entry name" value="TRANSCRIPTION FACTOR DOMAIN-CONTAINING PROTEIN"/>
    <property type="match status" value="1"/>
</dbReference>
<feature type="region of interest" description="Disordered" evidence="1">
    <location>
        <begin position="62"/>
        <end position="92"/>
    </location>
</feature>
<sequence length="216" mass="23934">MVQTIWFILQCAARWYEHLPITELEIATLAFTMLNLITYAFWWNKLADVRYPHPTVKCSVVDTTSNDSDSGEGEGEVEARNRPRGDPGNQGEFFGNFTPSEDHLIASILACVATLFGAIHCFAWSLQFPSSLRQLLWRVSALTITSAPIIELLDAVVASTFDGSVATVLALVLMFITATAYIAARVTLLVLTFTSLRNLPPGAYEAVYWTTFIPHV</sequence>
<accession>A0A067PCH6</accession>
<dbReference type="InParanoid" id="A0A067PCH6"/>
<dbReference type="AlphaFoldDB" id="A0A067PCH6"/>
<protein>
    <submittedName>
        <fullName evidence="3">Uncharacterized protein</fullName>
    </submittedName>
</protein>
<dbReference type="PANTHER" id="PTHR35043:SF7">
    <property type="entry name" value="TRANSCRIPTION FACTOR DOMAIN-CONTAINING PROTEIN"/>
    <property type="match status" value="1"/>
</dbReference>
<reference evidence="4" key="1">
    <citation type="journal article" date="2014" name="Proc. Natl. Acad. Sci. U.S.A.">
        <title>Extensive sampling of basidiomycete genomes demonstrates inadequacy of the white-rot/brown-rot paradigm for wood decay fungi.</title>
        <authorList>
            <person name="Riley R."/>
            <person name="Salamov A.A."/>
            <person name="Brown D.W."/>
            <person name="Nagy L.G."/>
            <person name="Floudas D."/>
            <person name="Held B.W."/>
            <person name="Levasseur A."/>
            <person name="Lombard V."/>
            <person name="Morin E."/>
            <person name="Otillar R."/>
            <person name="Lindquist E.A."/>
            <person name="Sun H."/>
            <person name="LaButti K.M."/>
            <person name="Schmutz J."/>
            <person name="Jabbour D."/>
            <person name="Luo H."/>
            <person name="Baker S.E."/>
            <person name="Pisabarro A.G."/>
            <person name="Walton J.D."/>
            <person name="Blanchette R.A."/>
            <person name="Henrissat B."/>
            <person name="Martin F."/>
            <person name="Cullen D."/>
            <person name="Hibbett D.S."/>
            <person name="Grigoriev I.V."/>
        </authorList>
    </citation>
    <scope>NUCLEOTIDE SEQUENCE [LARGE SCALE GENOMIC DNA]</scope>
    <source>
        <strain evidence="4">MUCL 33604</strain>
    </source>
</reference>